<accession>A0A518C050</accession>
<dbReference type="PANTHER" id="PTHR30093">
    <property type="entry name" value="GENERAL SECRETION PATHWAY PROTEIN G"/>
    <property type="match status" value="1"/>
</dbReference>
<dbReference type="AlphaFoldDB" id="A0A518C050"/>
<feature type="compositionally biased region" description="Polar residues" evidence="1">
    <location>
        <begin position="257"/>
        <end position="266"/>
    </location>
</feature>
<keyword evidence="2" id="KW-0812">Transmembrane</keyword>
<evidence type="ECO:0000256" key="2">
    <source>
        <dbReference type="SAM" id="Phobius"/>
    </source>
</evidence>
<reference evidence="3 4" key="1">
    <citation type="submission" date="2019-02" db="EMBL/GenBank/DDBJ databases">
        <title>Deep-cultivation of Planctomycetes and their phenomic and genomic characterization uncovers novel biology.</title>
        <authorList>
            <person name="Wiegand S."/>
            <person name="Jogler M."/>
            <person name="Boedeker C."/>
            <person name="Pinto D."/>
            <person name="Vollmers J."/>
            <person name="Rivas-Marin E."/>
            <person name="Kohn T."/>
            <person name="Peeters S.H."/>
            <person name="Heuer A."/>
            <person name="Rast P."/>
            <person name="Oberbeckmann S."/>
            <person name="Bunk B."/>
            <person name="Jeske O."/>
            <person name="Meyerdierks A."/>
            <person name="Storesund J.E."/>
            <person name="Kallscheuer N."/>
            <person name="Luecker S."/>
            <person name="Lage O.M."/>
            <person name="Pohl T."/>
            <person name="Merkel B.J."/>
            <person name="Hornburger P."/>
            <person name="Mueller R.-W."/>
            <person name="Bruemmer F."/>
            <person name="Labrenz M."/>
            <person name="Spormann A.M."/>
            <person name="Op den Camp H."/>
            <person name="Overmann J."/>
            <person name="Amann R."/>
            <person name="Jetten M.S.M."/>
            <person name="Mascher T."/>
            <person name="Medema M.H."/>
            <person name="Devos D.P."/>
            <person name="Kaster A.-K."/>
            <person name="Ovreas L."/>
            <person name="Rohde M."/>
            <person name="Galperin M.Y."/>
            <person name="Jogler C."/>
        </authorList>
    </citation>
    <scope>NUCLEOTIDE SEQUENCE [LARGE SCALE GENOMIC DNA]</scope>
    <source>
        <strain evidence="3 4">Pan265</strain>
    </source>
</reference>
<gene>
    <name evidence="3" type="ORF">Pan265_24720</name>
</gene>
<dbReference type="InterPro" id="IPR045584">
    <property type="entry name" value="Pilin-like"/>
</dbReference>
<evidence type="ECO:0000313" key="4">
    <source>
        <dbReference type="Proteomes" id="UP000320386"/>
    </source>
</evidence>
<dbReference type="Gene3D" id="3.30.700.10">
    <property type="entry name" value="Glycoprotein, Type 4 Pilin"/>
    <property type="match status" value="1"/>
</dbReference>
<name>A0A518C050_9BACT</name>
<evidence type="ECO:0008006" key="5">
    <source>
        <dbReference type="Google" id="ProtNLM"/>
    </source>
</evidence>
<feature type="transmembrane region" description="Helical" evidence="2">
    <location>
        <begin position="12"/>
        <end position="35"/>
    </location>
</feature>
<evidence type="ECO:0000256" key="1">
    <source>
        <dbReference type="SAM" id="MobiDB-lite"/>
    </source>
</evidence>
<dbReference type="SUPFAM" id="SSF54523">
    <property type="entry name" value="Pili subunits"/>
    <property type="match status" value="1"/>
</dbReference>
<dbReference type="Pfam" id="PF07963">
    <property type="entry name" value="N_methyl"/>
    <property type="match status" value="1"/>
</dbReference>
<protein>
    <recommendedName>
        <fullName evidence="5">Prepilin-type N-terminal cleavage/methylation domain-containing protein</fullName>
    </recommendedName>
</protein>
<dbReference type="Proteomes" id="UP000320386">
    <property type="component" value="Chromosome"/>
</dbReference>
<dbReference type="InterPro" id="IPR012902">
    <property type="entry name" value="N_methyl_site"/>
</dbReference>
<dbReference type="NCBIfam" id="TIGR02532">
    <property type="entry name" value="IV_pilin_GFxxxE"/>
    <property type="match status" value="1"/>
</dbReference>
<organism evidence="3 4">
    <name type="scientific">Mucisphaera calidilacus</name>
    <dbReference type="NCBI Taxonomy" id="2527982"/>
    <lineage>
        <taxon>Bacteria</taxon>
        <taxon>Pseudomonadati</taxon>
        <taxon>Planctomycetota</taxon>
        <taxon>Phycisphaerae</taxon>
        <taxon>Phycisphaerales</taxon>
        <taxon>Phycisphaeraceae</taxon>
        <taxon>Mucisphaera</taxon>
    </lineage>
</organism>
<dbReference type="EMBL" id="CP036280">
    <property type="protein sequence ID" value="QDU72602.1"/>
    <property type="molecule type" value="Genomic_DNA"/>
</dbReference>
<keyword evidence="2" id="KW-0472">Membrane</keyword>
<sequence length="314" mass="34159">MNSATKRHTRGFTLIELLVVISIIALLIGILLPALGAARNTARALASMVNARSSGQAVWSYCVDNDDYYVPYQSKNFGGWRIVNAFDPESVWWTANLARQGYAPTPEVFTDPLFEEIDQDYPIIEAEYGTLEKEQALNWVYPHFSMNTSNIGTIQRSSGFNRAVYDPADGDPPTPKASQVARPSEMIYFTTAIETDTVGSNSSGRPGGSNNVSTYVRGCLFVWDYAAGAIHGRPDARNRGAMPIVYADGHAASFQLANPDSSNQTDIYGGGGTSSGRNGGSGLEPGEYDGYLTDARFHDQNRWTIDGKANDGVR</sequence>
<proteinExistence type="predicted"/>
<keyword evidence="4" id="KW-1185">Reference proteome</keyword>
<keyword evidence="2" id="KW-1133">Transmembrane helix</keyword>
<feature type="region of interest" description="Disordered" evidence="1">
    <location>
        <begin position="257"/>
        <end position="291"/>
    </location>
</feature>
<feature type="compositionally biased region" description="Gly residues" evidence="1">
    <location>
        <begin position="268"/>
        <end position="283"/>
    </location>
</feature>
<dbReference type="KEGG" id="mcad:Pan265_24720"/>
<dbReference type="PROSITE" id="PS00409">
    <property type="entry name" value="PROKAR_NTER_METHYL"/>
    <property type="match status" value="1"/>
</dbReference>
<evidence type="ECO:0000313" key="3">
    <source>
        <dbReference type="EMBL" id="QDU72602.1"/>
    </source>
</evidence>
<dbReference type="RefSeq" id="WP_236254412.1">
    <property type="nucleotide sequence ID" value="NZ_CP036280.1"/>
</dbReference>